<feature type="domain" description="Bacterial transcriptional activator" evidence="2">
    <location>
        <begin position="106"/>
        <end position="248"/>
    </location>
</feature>
<dbReference type="GO" id="GO:0003677">
    <property type="term" value="F:DNA binding"/>
    <property type="evidence" value="ECO:0007669"/>
    <property type="project" value="InterPro"/>
</dbReference>
<evidence type="ECO:0000313" key="4">
    <source>
        <dbReference type="Proteomes" id="UP000617628"/>
    </source>
</evidence>
<dbReference type="InterPro" id="IPR051677">
    <property type="entry name" value="AfsR-DnrI-RedD_regulator"/>
</dbReference>
<dbReference type="SMART" id="SM00028">
    <property type="entry name" value="TPR"/>
    <property type="match status" value="4"/>
</dbReference>
<accession>A0A934S0T3</accession>
<dbReference type="InterPro" id="IPR019734">
    <property type="entry name" value="TPR_rpt"/>
</dbReference>
<proteinExistence type="predicted"/>
<evidence type="ECO:0000256" key="1">
    <source>
        <dbReference type="SAM" id="Phobius"/>
    </source>
</evidence>
<protein>
    <recommendedName>
        <fullName evidence="2">Bacterial transcriptional activator domain-containing protein</fullName>
    </recommendedName>
</protein>
<comment type="caution">
    <text evidence="3">The sequence shown here is derived from an EMBL/GenBank/DDBJ whole genome shotgun (WGS) entry which is preliminary data.</text>
</comment>
<keyword evidence="1" id="KW-0812">Transmembrane</keyword>
<dbReference type="SUPFAM" id="SSF46894">
    <property type="entry name" value="C-terminal effector domain of the bipartite response regulators"/>
    <property type="match status" value="1"/>
</dbReference>
<dbReference type="PANTHER" id="PTHR35807">
    <property type="entry name" value="TRANSCRIPTIONAL REGULATOR REDD-RELATED"/>
    <property type="match status" value="1"/>
</dbReference>
<keyword evidence="4" id="KW-1185">Reference proteome</keyword>
<dbReference type="Gene3D" id="3.40.50.10070">
    <property type="entry name" value="TolB, N-terminal domain"/>
    <property type="match status" value="1"/>
</dbReference>
<keyword evidence="1" id="KW-1133">Transmembrane helix</keyword>
<dbReference type="Proteomes" id="UP000617628">
    <property type="component" value="Unassembled WGS sequence"/>
</dbReference>
<organism evidence="3 4">
    <name type="scientific">Pelagicoccus mobilis</name>
    <dbReference type="NCBI Taxonomy" id="415221"/>
    <lineage>
        <taxon>Bacteria</taxon>
        <taxon>Pseudomonadati</taxon>
        <taxon>Verrucomicrobiota</taxon>
        <taxon>Opitutia</taxon>
        <taxon>Puniceicoccales</taxon>
        <taxon>Pelagicoccaceae</taxon>
        <taxon>Pelagicoccus</taxon>
    </lineage>
</organism>
<dbReference type="EMBL" id="JAENIL010000077">
    <property type="protein sequence ID" value="MBK1880241.1"/>
    <property type="molecule type" value="Genomic_DNA"/>
</dbReference>
<keyword evidence="1" id="KW-0472">Membrane</keyword>
<dbReference type="InterPro" id="IPR005158">
    <property type="entry name" value="BTAD"/>
</dbReference>
<dbReference type="InterPro" id="IPR016032">
    <property type="entry name" value="Sig_transdc_resp-reg_C-effctor"/>
</dbReference>
<gene>
    <name evidence="3" type="ORF">JIN87_25380</name>
</gene>
<dbReference type="Gene3D" id="1.10.10.10">
    <property type="entry name" value="Winged helix-like DNA-binding domain superfamily/Winged helix DNA-binding domain"/>
    <property type="match status" value="1"/>
</dbReference>
<dbReference type="GO" id="GO:0006355">
    <property type="term" value="P:regulation of DNA-templated transcription"/>
    <property type="evidence" value="ECO:0007669"/>
    <property type="project" value="InterPro"/>
</dbReference>
<dbReference type="InterPro" id="IPR011990">
    <property type="entry name" value="TPR-like_helical_dom_sf"/>
</dbReference>
<dbReference type="Gene3D" id="1.25.40.10">
    <property type="entry name" value="Tetratricopeptide repeat domain"/>
    <property type="match status" value="3"/>
</dbReference>
<dbReference type="SUPFAM" id="SSF48452">
    <property type="entry name" value="TPR-like"/>
    <property type="match status" value="2"/>
</dbReference>
<dbReference type="InterPro" id="IPR036388">
    <property type="entry name" value="WH-like_DNA-bd_sf"/>
</dbReference>
<evidence type="ECO:0000259" key="2">
    <source>
        <dbReference type="SMART" id="SM01043"/>
    </source>
</evidence>
<dbReference type="Pfam" id="PF03704">
    <property type="entry name" value="BTAD"/>
    <property type="match status" value="1"/>
</dbReference>
<name>A0A934S0T3_9BACT</name>
<dbReference type="RefSeq" id="WP_200358993.1">
    <property type="nucleotide sequence ID" value="NZ_JAENIL010000077.1"/>
</dbReference>
<evidence type="ECO:0000313" key="3">
    <source>
        <dbReference type="EMBL" id="MBK1880241.1"/>
    </source>
</evidence>
<sequence length="913" mass="103455">MLPRNTQSLEIQLLSNVAVMHGNEPIPAFSKPRLQSLLAYLVLHRGKPQARNQIAFSLWPDSEEKQALTNLRQTLHQLKGAIPDADSYLTIETQSIAWKQEAPCTIDVEELENALALAKSADRTTDKKIHALQQASKLYQGDLLPIHDEEWIIPRRNSLRSEFESSQRELITALAQRERYQEASEVARQQVRRDNLSEAKHHTLIDLLAQSGDRSSALLAYNDCAKILEEELGIEPGNELQKLRSQILSQISSTAKTPNRAKAVPSNEVRSSPNRRILPIFSVLAIATACLLVFVFFSQPQASEELRENSIAILPFENRSQLDEDLHFTNGIHDDLITRVSHIQNLKTISRTSVERYRGTTRDLREIGSELGVSTIIEGGVQRSGDQIRINIQLINAQTGYHIWAENYTRELTAPELFALQTEITESIAKELKTVLSLTGKEKLDTLPTRNLAALEAYFRGNQEYDKYTAESFVKARVHYERAVQLDPDFALAHASLAKNYLCELHYAGLPFEEQTIKSDKSIRTALELDPNSSEAYTALSVLRKFQHDVQGAEIAAQKSLKLNPNNAIALRNYAILKVWSIGDLEGAIPLCNRAMELDPFPAHEKQVIAGIHILAGDLKRAHDIIERLNQEEPNNPQTLLVLGNLYGKGYQKYDQAIKYFRLAHSISPDDHNFTWALAEHFSEIGDQDSFLFWARRTLKLSPVSNRANYVKGCIHQALGEEDQAYAYFASMEKTDEYFEYAQNKISHKEAANGLRKISLERFQKRFPSIFQKETTLNLNNYPHAIEYAHLLDFWGETAKAQTLASQIIEYLSKIPRLGPSGYMYKDAELHLILGTPDRALASVREYVEKGGIAASLLNNERLSPLHNSPEFQELTTTVQSRLTEQRENLEEWERKGKLADIPKLQVTISQRQ</sequence>
<dbReference type="AlphaFoldDB" id="A0A934S0T3"/>
<reference evidence="3" key="1">
    <citation type="submission" date="2021-01" db="EMBL/GenBank/DDBJ databases">
        <title>Modified the classification status of verrucomicrobia.</title>
        <authorList>
            <person name="Feng X."/>
        </authorList>
    </citation>
    <scope>NUCLEOTIDE SEQUENCE</scope>
    <source>
        <strain evidence="3">KCTC 13126</strain>
    </source>
</reference>
<feature type="transmembrane region" description="Helical" evidence="1">
    <location>
        <begin position="277"/>
        <end position="297"/>
    </location>
</feature>
<dbReference type="SMART" id="SM01043">
    <property type="entry name" value="BTAD"/>
    <property type="match status" value="1"/>
</dbReference>